<gene>
    <name evidence="2" type="ORF">PVAG01_04331</name>
</gene>
<feature type="compositionally biased region" description="Polar residues" evidence="1">
    <location>
        <begin position="301"/>
        <end position="314"/>
    </location>
</feature>
<comment type="caution">
    <text evidence="2">The sequence shown here is derived from an EMBL/GenBank/DDBJ whole genome shotgun (WGS) entry which is preliminary data.</text>
</comment>
<reference evidence="2 3" key="1">
    <citation type="submission" date="2024-06" db="EMBL/GenBank/DDBJ databases">
        <title>Complete genome of Phlyctema vagabunda strain 19-DSS-EL-015.</title>
        <authorList>
            <person name="Fiorenzani C."/>
        </authorList>
    </citation>
    <scope>NUCLEOTIDE SEQUENCE [LARGE SCALE GENOMIC DNA]</scope>
    <source>
        <strain evidence="2 3">19-DSS-EL-015</strain>
    </source>
</reference>
<organism evidence="2 3">
    <name type="scientific">Phlyctema vagabunda</name>
    <dbReference type="NCBI Taxonomy" id="108571"/>
    <lineage>
        <taxon>Eukaryota</taxon>
        <taxon>Fungi</taxon>
        <taxon>Dikarya</taxon>
        <taxon>Ascomycota</taxon>
        <taxon>Pezizomycotina</taxon>
        <taxon>Leotiomycetes</taxon>
        <taxon>Helotiales</taxon>
        <taxon>Dermateaceae</taxon>
        <taxon>Phlyctema</taxon>
    </lineage>
</organism>
<evidence type="ECO:0000256" key="1">
    <source>
        <dbReference type="SAM" id="MobiDB-lite"/>
    </source>
</evidence>
<feature type="compositionally biased region" description="Basic and acidic residues" evidence="1">
    <location>
        <begin position="410"/>
        <end position="422"/>
    </location>
</feature>
<dbReference type="EMBL" id="JBFCZG010000003">
    <property type="protein sequence ID" value="KAL3425050.1"/>
    <property type="molecule type" value="Genomic_DNA"/>
</dbReference>
<feature type="compositionally biased region" description="Basic and acidic residues" evidence="1">
    <location>
        <begin position="699"/>
        <end position="709"/>
    </location>
</feature>
<feature type="compositionally biased region" description="Basic and acidic residues" evidence="1">
    <location>
        <begin position="431"/>
        <end position="442"/>
    </location>
</feature>
<feature type="compositionally biased region" description="Basic and acidic residues" evidence="1">
    <location>
        <begin position="332"/>
        <end position="346"/>
    </location>
</feature>
<name>A0ABR4PNV2_9HELO</name>
<evidence type="ECO:0000313" key="2">
    <source>
        <dbReference type="EMBL" id="KAL3425050.1"/>
    </source>
</evidence>
<evidence type="ECO:0000313" key="3">
    <source>
        <dbReference type="Proteomes" id="UP001629113"/>
    </source>
</evidence>
<keyword evidence="3" id="KW-1185">Reference proteome</keyword>
<protein>
    <submittedName>
        <fullName evidence="2">Uncharacterized protein</fullName>
    </submittedName>
</protein>
<feature type="compositionally biased region" description="Basic and acidic residues" evidence="1">
    <location>
        <begin position="364"/>
        <end position="386"/>
    </location>
</feature>
<feature type="region of interest" description="Disordered" evidence="1">
    <location>
        <begin position="656"/>
        <end position="709"/>
    </location>
</feature>
<accession>A0ABR4PNV2</accession>
<feature type="region of interest" description="Disordered" evidence="1">
    <location>
        <begin position="284"/>
        <end position="448"/>
    </location>
</feature>
<dbReference type="Proteomes" id="UP001629113">
    <property type="component" value="Unassembled WGS sequence"/>
</dbReference>
<feature type="region of interest" description="Disordered" evidence="1">
    <location>
        <begin position="576"/>
        <end position="606"/>
    </location>
</feature>
<proteinExistence type="predicted"/>
<sequence length="709" mass="78497">MPATMDPNMRKMLEQKASFAGVSEAHYREFFARVAEKVASGSFKNGVAWENWLIGRIVWDRFFCKEPFPYREPTKQNGPAHAFAKPGTARLPAPTLSAQAEVHSDSWQVGVPPCLPAPPVQSTGISHPNAPVHGQNDQYVSLERHMELKAMAMGKRHEFFSSLQRARDEANAMFSDCSRYFRQWYAQGKVWDQWFTNEQFPGKKPLPYELTWDHGRRATAVAALAEYNLIYRSHQPFQTTFDVSKEPDNSLAVEVPKSSVHVRASSTAPTGSMVQRQCTAEFTKSTATPSTLAAPRKPLSQGPTNNSRLPQSYFDTPPHGSIPQQGNICRPESNKDKQPPRAKDLRATSYARRIRNFPFAQGWGDRHIPTSKDQDYGRLSYDDEPHLSSPGSSPERTSKENGMTRPTPKKPLETSRRSDDIRPSFLSTSGLEKDPTTKEQPKTADQYQPEERCIAIDNNQIINIANVMVNGKTFSCTTSAVENMVKVFIDDTSGSWVASCLNCQFVRQHTLGGNVILYAVPFTQGDLVVTRLADKFLENWVYQAVKVHPAGRIMNILDYWKLVQGEKASACEQISKSVSNNDENIEEGDKPGLPPNRGQSGSPSFLDDLDQLLAEEAAKVEGDSRIILDEETGEVITFGEYKVRLHSRISEPAAARMNTGVAGRKRAAPDGGSTSGDGVDGSLEKHAGENGGSGTSSADAKRTCIRPDE</sequence>